<evidence type="ECO:0000256" key="1">
    <source>
        <dbReference type="SAM" id="Phobius"/>
    </source>
</evidence>
<evidence type="ECO:0000313" key="2">
    <source>
        <dbReference type="EMBL" id="MBF0935385.1"/>
    </source>
</evidence>
<proteinExistence type="predicted"/>
<dbReference type="EMBL" id="JABZFV010000214">
    <property type="protein sequence ID" value="MBF0935385.1"/>
    <property type="molecule type" value="Genomic_DNA"/>
</dbReference>
<feature type="transmembrane region" description="Helical" evidence="1">
    <location>
        <begin position="34"/>
        <end position="56"/>
    </location>
</feature>
<protein>
    <submittedName>
        <fullName evidence="2">Uncharacterized protein</fullName>
    </submittedName>
</protein>
<keyword evidence="1" id="KW-0812">Transmembrane</keyword>
<reference evidence="2" key="1">
    <citation type="submission" date="2020-04" db="EMBL/GenBank/DDBJ databases">
        <title>Deep metagenomics examines the oral microbiome during advanced dental caries in children, revealing novel taxa and co-occurrences with host molecules.</title>
        <authorList>
            <person name="Baker J.L."/>
            <person name="Morton J.T."/>
            <person name="Dinis M."/>
            <person name="Alvarez R."/>
            <person name="Tran N.C."/>
            <person name="Knight R."/>
            <person name="Edlund A."/>
        </authorList>
    </citation>
    <scope>NUCLEOTIDE SEQUENCE</scope>
    <source>
        <strain evidence="2">JCVI_23_bin.16</strain>
    </source>
</reference>
<gene>
    <name evidence="2" type="ORF">HXK00_07085</name>
</gene>
<dbReference type="AlphaFoldDB" id="A0A929MVF8"/>
<sequence length="308" mass="35757">MLPTLILLVLLLGHGILAYGLYRQMLARKVTLHPILWLPILLMPYLGPLSVALVYWRMYSREDFQSIVVSQQEASAQDMDEQLSDEEDQAPISLQSSEDVRLWVPIEEALLLNDSAIKRELTMSMLKDQPSNVVALLQQARMNEDVEVVHYATVMLAELHKEYDLKIQELKQELLKQPDDIDILEKLCLALEDYLASGLVAGKFAESSRRQYIDLLRRKVAISYELKDYLRLGGQYLALGEGQRLRQIVDYCQVEWPMEEAYRVFQFQALVAQGDRLGLQQFYQDIETRQVYLSRHNRQIIDAWRLQA</sequence>
<organism evidence="2 3">
    <name type="scientific">Abiotrophia defectiva</name>
    <name type="common">Streptococcus defectivus</name>
    <dbReference type="NCBI Taxonomy" id="46125"/>
    <lineage>
        <taxon>Bacteria</taxon>
        <taxon>Bacillati</taxon>
        <taxon>Bacillota</taxon>
        <taxon>Bacilli</taxon>
        <taxon>Lactobacillales</taxon>
        <taxon>Aerococcaceae</taxon>
        <taxon>Abiotrophia</taxon>
    </lineage>
</organism>
<keyword evidence="1" id="KW-1133">Transmembrane helix</keyword>
<name>A0A929MVF8_ABIDE</name>
<dbReference type="Proteomes" id="UP000757900">
    <property type="component" value="Unassembled WGS sequence"/>
</dbReference>
<evidence type="ECO:0000313" key="3">
    <source>
        <dbReference type="Proteomes" id="UP000757900"/>
    </source>
</evidence>
<accession>A0A929MVF8</accession>
<comment type="caution">
    <text evidence="2">The sequence shown here is derived from an EMBL/GenBank/DDBJ whole genome shotgun (WGS) entry which is preliminary data.</text>
</comment>
<keyword evidence="1" id="KW-0472">Membrane</keyword>